<dbReference type="EMBL" id="ACIP02000001">
    <property type="protein sequence ID" value="EEP29141.1"/>
    <property type="molecule type" value="Genomic_DNA"/>
</dbReference>
<evidence type="ECO:0000256" key="1">
    <source>
        <dbReference type="SAM" id="Phobius"/>
    </source>
</evidence>
<name>C4G944_9FIRM</name>
<protein>
    <submittedName>
        <fullName evidence="2">Uncharacterized protein</fullName>
    </submittedName>
</protein>
<comment type="caution">
    <text evidence="2">The sequence shown here is derived from an EMBL/GenBank/DDBJ whole genome shotgun (WGS) entry which is preliminary data.</text>
</comment>
<evidence type="ECO:0000313" key="2">
    <source>
        <dbReference type="EMBL" id="EEP29141.1"/>
    </source>
</evidence>
<keyword evidence="1" id="KW-0812">Transmembrane</keyword>
<organism evidence="2 3">
    <name type="scientific">Shuttleworthella satelles DSM 14600</name>
    <dbReference type="NCBI Taxonomy" id="626523"/>
    <lineage>
        <taxon>Bacteria</taxon>
        <taxon>Bacillati</taxon>
        <taxon>Bacillota</taxon>
        <taxon>Clostridia</taxon>
        <taxon>Lachnospirales</taxon>
        <taxon>Lachnospiraceae</taxon>
        <taxon>Shuttleworthella</taxon>
    </lineage>
</organism>
<keyword evidence="1" id="KW-1133">Transmembrane helix</keyword>
<dbReference type="AlphaFoldDB" id="C4G944"/>
<dbReference type="Proteomes" id="UP000003494">
    <property type="component" value="Unassembled WGS sequence"/>
</dbReference>
<gene>
    <name evidence="2" type="ORF">GCWU000342_00494</name>
</gene>
<dbReference type="HOGENOM" id="CLU_3140664_0_0_9"/>
<dbReference type="STRING" id="626523.GCWU000342_00494"/>
<keyword evidence="3" id="KW-1185">Reference proteome</keyword>
<sequence length="49" mass="5598">MTGSLCQDSYIKTESTAFFLLTLSRGSGCVLFWLYVKCWGGILREDRPF</sequence>
<evidence type="ECO:0000313" key="3">
    <source>
        <dbReference type="Proteomes" id="UP000003494"/>
    </source>
</evidence>
<proteinExistence type="predicted"/>
<keyword evidence="1" id="KW-0472">Membrane</keyword>
<accession>C4G944</accession>
<reference evidence="2" key="1">
    <citation type="submission" date="2009-04" db="EMBL/GenBank/DDBJ databases">
        <authorList>
            <person name="Weinstock G."/>
            <person name="Sodergren E."/>
            <person name="Clifton S."/>
            <person name="Fulton L."/>
            <person name="Fulton B."/>
            <person name="Courtney L."/>
            <person name="Fronick C."/>
            <person name="Harrison M."/>
            <person name="Strong C."/>
            <person name="Farmer C."/>
            <person name="Delahaunty K."/>
            <person name="Markovic C."/>
            <person name="Hall O."/>
            <person name="Minx P."/>
            <person name="Tomlinson C."/>
            <person name="Mitreva M."/>
            <person name="Nelson J."/>
            <person name="Hou S."/>
            <person name="Wollam A."/>
            <person name="Pepin K.H."/>
            <person name="Johnson M."/>
            <person name="Bhonagiri V."/>
            <person name="Nash W.E."/>
            <person name="Warren W."/>
            <person name="Chinwalla A."/>
            <person name="Mardis E.R."/>
            <person name="Wilson R.K."/>
        </authorList>
    </citation>
    <scope>NUCLEOTIDE SEQUENCE [LARGE SCALE GENOMIC DNA]</scope>
    <source>
        <strain evidence="2">DSM 14600</strain>
    </source>
</reference>
<feature type="transmembrane region" description="Helical" evidence="1">
    <location>
        <begin position="17"/>
        <end position="36"/>
    </location>
</feature>